<comment type="caution">
    <text evidence="1">The sequence shown here is derived from an EMBL/GenBank/DDBJ whole genome shotgun (WGS) entry which is preliminary data.</text>
</comment>
<organism evidence="1 2">
    <name type="scientific">Candidatus Wirthbacteria bacterium CG2_30_54_11</name>
    <dbReference type="NCBI Taxonomy" id="1817892"/>
    <lineage>
        <taxon>Bacteria</taxon>
        <taxon>Candidatus Wirthbacteria</taxon>
    </lineage>
</organism>
<evidence type="ECO:0000313" key="2">
    <source>
        <dbReference type="Proteomes" id="UP000183245"/>
    </source>
</evidence>
<dbReference type="EMBL" id="MNZT01000076">
    <property type="protein sequence ID" value="OIP96909.1"/>
    <property type="molecule type" value="Genomic_DNA"/>
</dbReference>
<proteinExistence type="predicted"/>
<dbReference type="AlphaFoldDB" id="A0A1J5IIH8"/>
<gene>
    <name evidence="1" type="ORF">AUK40_04410</name>
</gene>
<accession>A0A1J5IIH8</accession>
<name>A0A1J5IIH8_9BACT</name>
<dbReference type="Proteomes" id="UP000183245">
    <property type="component" value="Unassembled WGS sequence"/>
</dbReference>
<evidence type="ECO:0000313" key="1">
    <source>
        <dbReference type="EMBL" id="OIP96909.1"/>
    </source>
</evidence>
<protein>
    <submittedName>
        <fullName evidence="1">Uncharacterized protein</fullName>
    </submittedName>
</protein>
<sequence>MNDAQMLLIGLESTILTPLFQTMQLDQQAEKAIRMRLNEIILQKMLEKSVAALPEERIEELTVALQGTTGPDEKIQLIRTYLQAFPRAQRAVLDYMKKDLPDFIKEILFAYLEKASPEQKETFFHLSAGK</sequence>
<reference evidence="1 2" key="1">
    <citation type="journal article" date="2016" name="Environ. Microbiol.">
        <title>Genomic resolution of a cold subsurface aquifer community provides metabolic insights for novel microbes adapted to high CO concentrations.</title>
        <authorList>
            <person name="Probst A.J."/>
            <person name="Castelle C.J."/>
            <person name="Singh A."/>
            <person name="Brown C.T."/>
            <person name="Anantharaman K."/>
            <person name="Sharon I."/>
            <person name="Hug L.A."/>
            <person name="Burstein D."/>
            <person name="Emerson J.B."/>
            <person name="Thomas B.C."/>
            <person name="Banfield J.F."/>
        </authorList>
    </citation>
    <scope>NUCLEOTIDE SEQUENCE [LARGE SCALE GENOMIC DNA]</scope>
    <source>
        <strain evidence="1">CG2_30_54_11</strain>
    </source>
</reference>